<evidence type="ECO:0000313" key="9">
    <source>
        <dbReference type="EMBL" id="PWN34086.1"/>
    </source>
</evidence>
<accession>A0A316V983</accession>
<feature type="transmembrane region" description="Helical" evidence="7">
    <location>
        <begin position="516"/>
        <end position="535"/>
    </location>
</feature>
<feature type="compositionally biased region" description="Low complexity" evidence="6">
    <location>
        <begin position="16"/>
        <end position="34"/>
    </location>
</feature>
<proteinExistence type="predicted"/>
<feature type="transmembrane region" description="Helical" evidence="7">
    <location>
        <begin position="205"/>
        <end position="224"/>
    </location>
</feature>
<dbReference type="InParanoid" id="A0A316V983"/>
<evidence type="ECO:0000256" key="3">
    <source>
        <dbReference type="ARBA" id="ARBA00022692"/>
    </source>
</evidence>
<reference evidence="9 10" key="1">
    <citation type="journal article" date="2018" name="Mol. Biol. Evol.">
        <title>Broad Genomic Sampling Reveals a Smut Pathogenic Ancestry of the Fungal Clade Ustilaginomycotina.</title>
        <authorList>
            <person name="Kijpornyongpan T."/>
            <person name="Mondo S.J."/>
            <person name="Barry K."/>
            <person name="Sandor L."/>
            <person name="Lee J."/>
            <person name="Lipzen A."/>
            <person name="Pangilinan J."/>
            <person name="LaButti K."/>
            <person name="Hainaut M."/>
            <person name="Henrissat B."/>
            <person name="Grigoriev I.V."/>
            <person name="Spatafora J.W."/>
            <person name="Aime M.C."/>
        </authorList>
    </citation>
    <scope>NUCLEOTIDE SEQUENCE [LARGE SCALE GENOMIC DNA]</scope>
    <source>
        <strain evidence="9 10">MCA 3882</strain>
    </source>
</reference>
<dbReference type="GO" id="GO:0022857">
    <property type="term" value="F:transmembrane transporter activity"/>
    <property type="evidence" value="ECO:0007669"/>
    <property type="project" value="InterPro"/>
</dbReference>
<dbReference type="InterPro" id="IPR020846">
    <property type="entry name" value="MFS_dom"/>
</dbReference>
<feature type="transmembrane region" description="Helical" evidence="7">
    <location>
        <begin position="490"/>
        <end position="509"/>
    </location>
</feature>
<feature type="transmembrane region" description="Helical" evidence="7">
    <location>
        <begin position="615"/>
        <end position="635"/>
    </location>
</feature>
<comment type="subcellular location">
    <subcellularLocation>
        <location evidence="1">Membrane</location>
        <topology evidence="1">Multi-pass membrane protein</topology>
    </subcellularLocation>
</comment>
<feature type="transmembrane region" description="Helical" evidence="7">
    <location>
        <begin position="263"/>
        <end position="286"/>
    </location>
</feature>
<dbReference type="CDD" id="cd17316">
    <property type="entry name" value="MFS_SV2_like"/>
    <property type="match status" value="1"/>
</dbReference>
<feature type="compositionally biased region" description="Basic and acidic residues" evidence="6">
    <location>
        <begin position="92"/>
        <end position="101"/>
    </location>
</feature>
<dbReference type="PROSITE" id="PS50850">
    <property type="entry name" value="MFS"/>
    <property type="match status" value="1"/>
</dbReference>
<keyword evidence="4 7" id="KW-1133">Transmembrane helix</keyword>
<evidence type="ECO:0000256" key="2">
    <source>
        <dbReference type="ARBA" id="ARBA00022448"/>
    </source>
</evidence>
<feature type="domain" description="Major facilitator superfamily (MFS) profile" evidence="8">
    <location>
        <begin position="138"/>
        <end position="638"/>
    </location>
</feature>
<feature type="transmembrane region" description="Helical" evidence="7">
    <location>
        <begin position="136"/>
        <end position="156"/>
    </location>
</feature>
<feature type="compositionally biased region" description="Basic and acidic residues" evidence="6">
    <location>
        <begin position="55"/>
        <end position="73"/>
    </location>
</feature>
<protein>
    <submittedName>
        <fullName evidence="9">MFS general substrate transporter</fullName>
    </submittedName>
</protein>
<keyword evidence="5 7" id="KW-0472">Membrane</keyword>
<keyword evidence="3 7" id="KW-0812">Transmembrane</keyword>
<dbReference type="EMBL" id="KZ819604">
    <property type="protein sequence ID" value="PWN34086.1"/>
    <property type="molecule type" value="Genomic_DNA"/>
</dbReference>
<sequence>MSASTDPDQEEYQHQPIRSPDSPRIDSPSSSNSSQDHLLGAFSDQRSIKMMQRSDSYKSKKDGSSEGEERSEPGTRNAAGGQLWTGVAPVPDTDRVSRDSDLSLSDLFDPQRTAKENKSLLMSYELDRMEMGRYQWCIFGLCGLGYFIDLLWAQALGLIAVPLKNEPTFEASDTNIATLSTAFNVGLTVGAFTWGILVDVVGRRWSFYLTCLFSGVFGIATGGSNSFLTLRILTAFVGFGVGGNIPIDTTITLEALPTRRRFLLVLLSLFQPVGVLVASGIAYGFIPTYSCASGSADISGNAAAEASCTSHENRGWRYYLFTLGAITMGIFLLRFLVFTFHESPAFLINQRRDEEAIAVVKRIAKTNKAPQPQFTIQDFQEIDRRCAELHGGSEDSDEDDLVSPGNGGSVRRETYLQSFRRASRTFVTQFKNLRILFRSPIMARATILLWLTYMADFWGFNIAGFFLPQILAARGAAAKVPLSETYRDYVAIYAPGIVACLLGGLLIEIPRLGRQWSMVIASALMAVSMFLYTIVDSQAASVGLNVLEYFMQSLFNAILYAYTPEVYPSAIRGTAAGFTSTLGRVAGIVAPLAGGALFGGGGDTPEDKIQAYKNVLYLGGGVTLLCPVALALLPFETRGVRSY</sequence>
<dbReference type="InterPro" id="IPR005828">
    <property type="entry name" value="MFS_sugar_transport-like"/>
</dbReference>
<dbReference type="RefSeq" id="XP_025354388.1">
    <property type="nucleotide sequence ID" value="XM_025499201.1"/>
</dbReference>
<dbReference type="PANTHER" id="PTHR23511">
    <property type="entry name" value="SYNAPTIC VESICLE GLYCOPROTEIN 2"/>
    <property type="match status" value="1"/>
</dbReference>
<dbReference type="GO" id="GO:0016020">
    <property type="term" value="C:membrane"/>
    <property type="evidence" value="ECO:0007669"/>
    <property type="project" value="UniProtKB-SubCell"/>
</dbReference>
<evidence type="ECO:0000259" key="8">
    <source>
        <dbReference type="PROSITE" id="PS50850"/>
    </source>
</evidence>
<name>A0A316V983_9BASI</name>
<evidence type="ECO:0000313" key="10">
    <source>
        <dbReference type="Proteomes" id="UP000245771"/>
    </source>
</evidence>
<gene>
    <name evidence="9" type="ORF">FA14DRAFT_161625</name>
</gene>
<feature type="transmembrane region" description="Helical" evidence="7">
    <location>
        <begin position="318"/>
        <end position="337"/>
    </location>
</feature>
<feature type="transmembrane region" description="Helical" evidence="7">
    <location>
        <begin position="230"/>
        <end position="251"/>
    </location>
</feature>
<evidence type="ECO:0000256" key="6">
    <source>
        <dbReference type="SAM" id="MobiDB-lite"/>
    </source>
</evidence>
<evidence type="ECO:0000256" key="4">
    <source>
        <dbReference type="ARBA" id="ARBA00022989"/>
    </source>
</evidence>
<keyword evidence="10" id="KW-1185">Reference proteome</keyword>
<dbReference type="Proteomes" id="UP000245771">
    <property type="component" value="Unassembled WGS sequence"/>
</dbReference>
<dbReference type="GeneID" id="37020982"/>
<dbReference type="AlphaFoldDB" id="A0A316V983"/>
<evidence type="ECO:0000256" key="5">
    <source>
        <dbReference type="ARBA" id="ARBA00023136"/>
    </source>
</evidence>
<feature type="region of interest" description="Disordered" evidence="6">
    <location>
        <begin position="1"/>
        <end position="101"/>
    </location>
</feature>
<feature type="transmembrane region" description="Helical" evidence="7">
    <location>
        <begin position="447"/>
        <end position="470"/>
    </location>
</feature>
<feature type="transmembrane region" description="Helical" evidence="7">
    <location>
        <begin position="176"/>
        <end position="198"/>
    </location>
</feature>
<dbReference type="SUPFAM" id="SSF103473">
    <property type="entry name" value="MFS general substrate transporter"/>
    <property type="match status" value="1"/>
</dbReference>
<dbReference type="InterPro" id="IPR005829">
    <property type="entry name" value="Sugar_transporter_CS"/>
</dbReference>
<organism evidence="9 10">
    <name type="scientific">Meira miltonrushii</name>
    <dbReference type="NCBI Taxonomy" id="1280837"/>
    <lineage>
        <taxon>Eukaryota</taxon>
        <taxon>Fungi</taxon>
        <taxon>Dikarya</taxon>
        <taxon>Basidiomycota</taxon>
        <taxon>Ustilaginomycotina</taxon>
        <taxon>Exobasidiomycetes</taxon>
        <taxon>Exobasidiales</taxon>
        <taxon>Brachybasidiaceae</taxon>
        <taxon>Meira</taxon>
    </lineage>
</organism>
<dbReference type="Pfam" id="PF00083">
    <property type="entry name" value="Sugar_tr"/>
    <property type="match status" value="1"/>
</dbReference>
<keyword evidence="2" id="KW-0813">Transport</keyword>
<evidence type="ECO:0000256" key="1">
    <source>
        <dbReference type="ARBA" id="ARBA00004141"/>
    </source>
</evidence>
<dbReference type="PROSITE" id="PS00217">
    <property type="entry name" value="SUGAR_TRANSPORT_2"/>
    <property type="match status" value="1"/>
</dbReference>
<evidence type="ECO:0000256" key="7">
    <source>
        <dbReference type="SAM" id="Phobius"/>
    </source>
</evidence>
<dbReference type="Gene3D" id="1.20.1250.20">
    <property type="entry name" value="MFS general substrate transporter like domains"/>
    <property type="match status" value="1"/>
</dbReference>
<dbReference type="PANTHER" id="PTHR23511:SF3">
    <property type="entry name" value="MAJOR FACILITATOR SUPERFAMILY (MFS) PROFILE DOMAIN-CONTAINING PROTEIN"/>
    <property type="match status" value="1"/>
</dbReference>
<dbReference type="OrthoDB" id="3936150at2759"/>
<dbReference type="InterPro" id="IPR036259">
    <property type="entry name" value="MFS_trans_sf"/>
</dbReference>